<keyword evidence="3" id="KW-1185">Reference proteome</keyword>
<protein>
    <submittedName>
        <fullName evidence="2">Deaminase reductase</fullName>
    </submittedName>
</protein>
<feature type="domain" description="Bacterial bifunctional deaminase-reductase C-terminal" evidence="1">
    <location>
        <begin position="6"/>
        <end position="195"/>
    </location>
</feature>
<reference evidence="2" key="1">
    <citation type="submission" date="2019-08" db="EMBL/GenBank/DDBJ databases">
        <title>Complete genome sequence of a mangrove-derived Streptomyces xiamenensis.</title>
        <authorList>
            <person name="Xu J."/>
        </authorList>
    </citation>
    <scope>NUCLEOTIDE SEQUENCE</scope>
    <source>
        <strain evidence="2">318</strain>
    </source>
</reference>
<dbReference type="STRING" id="408015.SXIM_27770"/>
<accession>A0A0F7CP73</accession>
<proteinExistence type="predicted"/>
<dbReference type="PANTHER" id="PTHR38011:SF2">
    <property type="entry name" value="BIFUNCTIONAL DEAMINASE-REDUCTASE DOMAIN PROTEIN"/>
    <property type="match status" value="1"/>
</dbReference>
<dbReference type="SUPFAM" id="SSF53597">
    <property type="entry name" value="Dihydrofolate reductase-like"/>
    <property type="match status" value="1"/>
</dbReference>
<dbReference type="HOGENOM" id="CLU_043966_1_0_11"/>
<evidence type="ECO:0000313" key="3">
    <source>
        <dbReference type="Proteomes" id="UP000034034"/>
    </source>
</evidence>
<dbReference type="PATRIC" id="fig|408015.6.peg.2815"/>
<dbReference type="GO" id="GO:0009231">
    <property type="term" value="P:riboflavin biosynthetic process"/>
    <property type="evidence" value="ECO:0007669"/>
    <property type="project" value="InterPro"/>
</dbReference>
<dbReference type="KEGG" id="sxi:SXIM_27770"/>
<evidence type="ECO:0000313" key="2">
    <source>
        <dbReference type="EMBL" id="AKG44161.1"/>
    </source>
</evidence>
<dbReference type="InterPro" id="IPR024072">
    <property type="entry name" value="DHFR-like_dom_sf"/>
</dbReference>
<organism evidence="2 3">
    <name type="scientific">Streptomyces xiamenensis</name>
    <dbReference type="NCBI Taxonomy" id="408015"/>
    <lineage>
        <taxon>Bacteria</taxon>
        <taxon>Bacillati</taxon>
        <taxon>Actinomycetota</taxon>
        <taxon>Actinomycetes</taxon>
        <taxon>Kitasatosporales</taxon>
        <taxon>Streptomycetaceae</taxon>
        <taxon>Streptomyces</taxon>
    </lineage>
</organism>
<dbReference type="EMBL" id="CP009922">
    <property type="protein sequence ID" value="AKG44161.1"/>
    <property type="molecule type" value="Genomic_DNA"/>
</dbReference>
<dbReference type="InterPro" id="IPR002734">
    <property type="entry name" value="RibDG_C"/>
</dbReference>
<dbReference type="Pfam" id="PF01872">
    <property type="entry name" value="RibD_C"/>
    <property type="match status" value="1"/>
</dbReference>
<dbReference type="PANTHER" id="PTHR38011">
    <property type="entry name" value="DIHYDROFOLATE REDUCTASE FAMILY PROTEIN (AFU_ORTHOLOGUE AFUA_8G06820)"/>
    <property type="match status" value="1"/>
</dbReference>
<gene>
    <name evidence="2" type="ORF">SXIM_27770</name>
</gene>
<sequence>MMGTPVTLHTFLSLDGVMQAPGGPDEDTSGGFPHGGWTFPYADEQFGEVVANWFRAGEGYLLGRRTYDIFASYWPNVPDPEEPPVAQMLNSLPKYVASRTPELRLEWRNSAQLGADVVAEVATLKQREPQRPGGELQIHGSGDFAQTLHGAGLIDEYRLFIYPVVLGTGKRLFPEGSTPTAMKLVNSTVTASGITIQTYRPAGKPTYGSFAADA</sequence>
<dbReference type="RefSeq" id="WP_030732841.1">
    <property type="nucleotide sequence ID" value="NZ_CP009922.3"/>
</dbReference>
<dbReference type="Proteomes" id="UP000034034">
    <property type="component" value="Chromosome"/>
</dbReference>
<dbReference type="Gene3D" id="3.40.430.10">
    <property type="entry name" value="Dihydrofolate Reductase, subunit A"/>
    <property type="match status" value="1"/>
</dbReference>
<evidence type="ECO:0000259" key="1">
    <source>
        <dbReference type="Pfam" id="PF01872"/>
    </source>
</evidence>
<dbReference type="InterPro" id="IPR050765">
    <property type="entry name" value="Riboflavin_Biosynth_HTPR"/>
</dbReference>
<name>A0A0F7CP73_9ACTN</name>
<dbReference type="GO" id="GO:0008703">
    <property type="term" value="F:5-amino-6-(5-phosphoribosylamino)uracil reductase activity"/>
    <property type="evidence" value="ECO:0007669"/>
    <property type="project" value="InterPro"/>
</dbReference>
<dbReference type="AlphaFoldDB" id="A0A0F7CP73"/>